<reference evidence="1" key="1">
    <citation type="journal article" date="2020" name="Nature">
        <title>Giant virus diversity and host interactions through global metagenomics.</title>
        <authorList>
            <person name="Schulz F."/>
            <person name="Roux S."/>
            <person name="Paez-Espino D."/>
            <person name="Jungbluth S."/>
            <person name="Walsh D.A."/>
            <person name="Denef V.J."/>
            <person name="McMahon K.D."/>
            <person name="Konstantinidis K.T."/>
            <person name="Eloe-Fadrosh E.A."/>
            <person name="Kyrpides N.C."/>
            <person name="Woyke T."/>
        </authorList>
    </citation>
    <scope>NUCLEOTIDE SEQUENCE</scope>
    <source>
        <strain evidence="1">GVMAG-S-1014582-52</strain>
    </source>
</reference>
<protein>
    <submittedName>
        <fullName evidence="1">Uncharacterized protein</fullName>
    </submittedName>
</protein>
<name>A0A6C0LUX2_9ZZZZ</name>
<accession>A0A6C0LUX2</accession>
<dbReference type="AlphaFoldDB" id="A0A6C0LUX2"/>
<organism evidence="1">
    <name type="scientific">viral metagenome</name>
    <dbReference type="NCBI Taxonomy" id="1070528"/>
    <lineage>
        <taxon>unclassified sequences</taxon>
        <taxon>metagenomes</taxon>
        <taxon>organismal metagenomes</taxon>
    </lineage>
</organism>
<dbReference type="EMBL" id="MN740556">
    <property type="protein sequence ID" value="QHU33042.1"/>
    <property type="molecule type" value="Genomic_DNA"/>
</dbReference>
<evidence type="ECO:0000313" key="1">
    <source>
        <dbReference type="EMBL" id="QHU33042.1"/>
    </source>
</evidence>
<proteinExistence type="predicted"/>
<sequence length="228" mass="26041">MIVIFGIILVYFYTEIGENKQLLKTIYQKVQTLEMKINTNQKTNSFIKNLPMKNQRIESPAFSITYQSDAIKNNNLSVKYSDLSETEAKELTKKLDKTYSNDNKIINNSGTEIIDIKLVDVVKQSNNTPLMSERYQLNECGKILEGLSNDIINIKTDDDIDLFDNNNIDISILKSITESLRYADNISDKLSDIPITSKKHVSKNMKTSVVTIPIKKQRGRPKKNQAKN</sequence>